<comment type="caution">
    <text evidence="1">The sequence shown here is derived from an EMBL/GenBank/DDBJ whole genome shotgun (WGS) entry which is preliminary data.</text>
</comment>
<evidence type="ECO:0000313" key="2">
    <source>
        <dbReference type="Proteomes" id="UP000223968"/>
    </source>
</evidence>
<name>A0A2B7WIA8_9EURO</name>
<reference evidence="1 2" key="1">
    <citation type="submission" date="2017-10" db="EMBL/GenBank/DDBJ databases">
        <title>Comparative genomics in systemic dimorphic fungi from Ajellomycetaceae.</title>
        <authorList>
            <person name="Munoz J.F."/>
            <person name="Mcewen J.G."/>
            <person name="Clay O.K."/>
            <person name="Cuomo C.A."/>
        </authorList>
    </citation>
    <scope>NUCLEOTIDE SEQUENCE [LARGE SCALE GENOMIC DNA]</scope>
    <source>
        <strain evidence="1 2">UAMH5409</strain>
    </source>
</reference>
<dbReference type="OrthoDB" id="3660917at2759"/>
<proteinExistence type="predicted"/>
<sequence length="125" mass="13835">MGATEPSSSHSQIDRSFQDFLVRVQDYLLHDSPQVSLPTSSLLRPAPNPEPQAEPAVLKHTIGEILRGLNFDPRGKGHFDISENGVLKSIDADGQVVDKIKLDDKLFEEFKASRAQKKEQGQNQG</sequence>
<dbReference type="Proteomes" id="UP000223968">
    <property type="component" value="Unassembled WGS sequence"/>
</dbReference>
<protein>
    <submittedName>
        <fullName evidence="1">Uncharacterized protein</fullName>
    </submittedName>
</protein>
<evidence type="ECO:0000313" key="1">
    <source>
        <dbReference type="EMBL" id="PGG96230.1"/>
    </source>
</evidence>
<keyword evidence="2" id="KW-1185">Reference proteome</keyword>
<dbReference type="EMBL" id="PDNB01000289">
    <property type="protein sequence ID" value="PGG96230.1"/>
    <property type="molecule type" value="Genomic_DNA"/>
</dbReference>
<accession>A0A2B7WIA8</accession>
<gene>
    <name evidence="1" type="ORF">AJ79_09666</name>
</gene>
<dbReference type="AlphaFoldDB" id="A0A2B7WIA8"/>
<organism evidence="1 2">
    <name type="scientific">Helicocarpus griseus UAMH5409</name>
    <dbReference type="NCBI Taxonomy" id="1447875"/>
    <lineage>
        <taxon>Eukaryota</taxon>
        <taxon>Fungi</taxon>
        <taxon>Dikarya</taxon>
        <taxon>Ascomycota</taxon>
        <taxon>Pezizomycotina</taxon>
        <taxon>Eurotiomycetes</taxon>
        <taxon>Eurotiomycetidae</taxon>
        <taxon>Onygenales</taxon>
        <taxon>Ajellomycetaceae</taxon>
        <taxon>Helicocarpus</taxon>
    </lineage>
</organism>